<dbReference type="EMBL" id="DRSK01000174">
    <property type="protein sequence ID" value="HHE07855.1"/>
    <property type="molecule type" value="Genomic_DNA"/>
</dbReference>
<keyword evidence="1" id="KW-0472">Membrane</keyword>
<keyword evidence="1" id="KW-0812">Transmembrane</keyword>
<dbReference type="AlphaFoldDB" id="A0A7C5HH46"/>
<feature type="transmembrane region" description="Helical" evidence="1">
    <location>
        <begin position="12"/>
        <end position="34"/>
    </location>
</feature>
<protein>
    <submittedName>
        <fullName evidence="2">Prepilin-type N-terminal cleavage/methylation domain-containing protein</fullName>
    </submittedName>
</protein>
<proteinExistence type="predicted"/>
<name>A0A7C5HH46_9CHLB</name>
<accession>A0A7C5HH46</accession>
<dbReference type="InterPro" id="IPR045584">
    <property type="entry name" value="Pilin-like"/>
</dbReference>
<dbReference type="Proteomes" id="UP000886059">
    <property type="component" value="Unassembled WGS sequence"/>
</dbReference>
<evidence type="ECO:0000313" key="2">
    <source>
        <dbReference type="EMBL" id="HHE07855.1"/>
    </source>
</evidence>
<dbReference type="NCBIfam" id="TIGR02532">
    <property type="entry name" value="IV_pilin_GFxxxE"/>
    <property type="match status" value="1"/>
</dbReference>
<gene>
    <name evidence="2" type="ORF">ENL01_02985</name>
</gene>
<dbReference type="InterPro" id="IPR012902">
    <property type="entry name" value="N_methyl_site"/>
</dbReference>
<evidence type="ECO:0000256" key="1">
    <source>
        <dbReference type="SAM" id="Phobius"/>
    </source>
</evidence>
<dbReference type="Pfam" id="PF07963">
    <property type="entry name" value="N_methyl"/>
    <property type="match status" value="1"/>
</dbReference>
<keyword evidence="1" id="KW-1133">Transmembrane helix</keyword>
<comment type="caution">
    <text evidence="2">The sequence shown here is derived from an EMBL/GenBank/DDBJ whole genome shotgun (WGS) entry which is preliminary data.</text>
</comment>
<organism evidence="2">
    <name type="scientific">Chlorobaculum parvum</name>
    <dbReference type="NCBI Taxonomy" id="274539"/>
    <lineage>
        <taxon>Bacteria</taxon>
        <taxon>Pseudomonadati</taxon>
        <taxon>Chlorobiota</taxon>
        <taxon>Chlorobiia</taxon>
        <taxon>Chlorobiales</taxon>
        <taxon>Chlorobiaceae</taxon>
        <taxon>Chlorobaculum</taxon>
    </lineage>
</organism>
<reference evidence="2" key="1">
    <citation type="journal article" date="2020" name="mSystems">
        <title>Genome- and Community-Level Interaction Insights into Carbon Utilization and Element Cycling Functions of Hydrothermarchaeota in Hydrothermal Sediment.</title>
        <authorList>
            <person name="Zhou Z."/>
            <person name="Liu Y."/>
            <person name="Xu W."/>
            <person name="Pan J."/>
            <person name="Luo Z.H."/>
            <person name="Li M."/>
        </authorList>
    </citation>
    <scope>NUCLEOTIDE SEQUENCE [LARGE SCALE GENOMIC DNA]</scope>
    <source>
        <strain evidence="2">HyVt-628</strain>
    </source>
</reference>
<sequence>MRTNYSQRGFTFFELAVVVTIISALAVVALSYYYKLLVDVERTAMEHDLGVMQCGSKRW</sequence>
<dbReference type="SUPFAM" id="SSF54523">
    <property type="entry name" value="Pili subunits"/>
    <property type="match status" value="1"/>
</dbReference>